<keyword evidence="1" id="KW-0472">Membrane</keyword>
<feature type="transmembrane region" description="Helical" evidence="1">
    <location>
        <begin position="34"/>
        <end position="65"/>
    </location>
</feature>
<evidence type="ECO:0000313" key="2">
    <source>
        <dbReference type="EMBL" id="WVY90710.1"/>
    </source>
</evidence>
<keyword evidence="3" id="KW-1185">Reference proteome</keyword>
<dbReference type="Proteomes" id="UP001374535">
    <property type="component" value="Chromosome 11"/>
</dbReference>
<keyword evidence="1" id="KW-1133">Transmembrane helix</keyword>
<name>A0AAQ3MGY4_VIGMU</name>
<gene>
    <name evidence="2" type="ORF">V8G54_036224</name>
</gene>
<dbReference type="AlphaFoldDB" id="A0AAQ3MGY4"/>
<dbReference type="EMBL" id="CP144690">
    <property type="protein sequence ID" value="WVY90710.1"/>
    <property type="molecule type" value="Genomic_DNA"/>
</dbReference>
<evidence type="ECO:0000313" key="3">
    <source>
        <dbReference type="Proteomes" id="UP001374535"/>
    </source>
</evidence>
<sequence>MAHVYKKNFKKRKSSVLDLRKINKRTIISQLRDYYVIFFSIFNSSITLFFFSLVILGLFVCQFVFRKKNALINRTKVVNINSSKNNLICKIFKNKVRNNYLPSILPKTFCQGPQFWM</sequence>
<keyword evidence="1" id="KW-0812">Transmembrane</keyword>
<proteinExistence type="predicted"/>
<evidence type="ECO:0000256" key="1">
    <source>
        <dbReference type="SAM" id="Phobius"/>
    </source>
</evidence>
<accession>A0AAQ3MGY4</accession>
<protein>
    <submittedName>
        <fullName evidence="2">Uncharacterized protein</fullName>
    </submittedName>
</protein>
<organism evidence="2 3">
    <name type="scientific">Vigna mungo</name>
    <name type="common">Black gram</name>
    <name type="synonym">Phaseolus mungo</name>
    <dbReference type="NCBI Taxonomy" id="3915"/>
    <lineage>
        <taxon>Eukaryota</taxon>
        <taxon>Viridiplantae</taxon>
        <taxon>Streptophyta</taxon>
        <taxon>Embryophyta</taxon>
        <taxon>Tracheophyta</taxon>
        <taxon>Spermatophyta</taxon>
        <taxon>Magnoliopsida</taxon>
        <taxon>eudicotyledons</taxon>
        <taxon>Gunneridae</taxon>
        <taxon>Pentapetalae</taxon>
        <taxon>rosids</taxon>
        <taxon>fabids</taxon>
        <taxon>Fabales</taxon>
        <taxon>Fabaceae</taxon>
        <taxon>Papilionoideae</taxon>
        <taxon>50 kb inversion clade</taxon>
        <taxon>NPAAA clade</taxon>
        <taxon>indigoferoid/millettioid clade</taxon>
        <taxon>Phaseoleae</taxon>
        <taxon>Vigna</taxon>
    </lineage>
</organism>
<reference evidence="2 3" key="1">
    <citation type="journal article" date="2023" name="Life. Sci Alliance">
        <title>Evolutionary insights into 3D genome organization and epigenetic landscape of Vigna mungo.</title>
        <authorList>
            <person name="Junaid A."/>
            <person name="Singh B."/>
            <person name="Bhatia S."/>
        </authorList>
    </citation>
    <scope>NUCLEOTIDE SEQUENCE [LARGE SCALE GENOMIC DNA]</scope>
    <source>
        <strain evidence="2">Urdbean</strain>
    </source>
</reference>